<evidence type="ECO:0000256" key="2">
    <source>
        <dbReference type="ARBA" id="ARBA00022801"/>
    </source>
</evidence>
<dbReference type="EMBL" id="FWWT01000008">
    <property type="protein sequence ID" value="SMB82265.1"/>
    <property type="molecule type" value="Genomic_DNA"/>
</dbReference>
<dbReference type="PANTHER" id="PTHR35147:SF1">
    <property type="entry name" value="CHEMORECEPTOR GLUTAMINE DEAMIDASE CHED-RELATED"/>
    <property type="match status" value="1"/>
</dbReference>
<dbReference type="OrthoDB" id="9807202at2"/>
<dbReference type="InterPro" id="IPR038592">
    <property type="entry name" value="CheD-like_sf"/>
</dbReference>
<dbReference type="SUPFAM" id="SSF64438">
    <property type="entry name" value="CNF1/YfiH-like putative cysteine hydrolases"/>
    <property type="match status" value="1"/>
</dbReference>
<reference evidence="4 5" key="1">
    <citation type="submission" date="2017-04" db="EMBL/GenBank/DDBJ databases">
        <authorList>
            <person name="Afonso C.L."/>
            <person name="Miller P.J."/>
            <person name="Scott M.A."/>
            <person name="Spackman E."/>
            <person name="Goraichik I."/>
            <person name="Dimitrov K.M."/>
            <person name="Suarez D.L."/>
            <person name="Swayne D.E."/>
        </authorList>
    </citation>
    <scope>NUCLEOTIDE SEQUENCE [LARGE SCALE GENOMIC DNA]</scope>
    <source>
        <strain evidence="4 5">DSM 11270</strain>
    </source>
</reference>
<keyword evidence="5" id="KW-1185">Reference proteome</keyword>
<keyword evidence="1 3" id="KW-0145">Chemotaxis</keyword>
<dbReference type="AlphaFoldDB" id="A0A1W1UM97"/>
<dbReference type="InterPro" id="IPR011324">
    <property type="entry name" value="Cytotoxic_necrot_fac-like_cat"/>
</dbReference>
<dbReference type="Proteomes" id="UP000192731">
    <property type="component" value="Unassembled WGS sequence"/>
</dbReference>
<protein>
    <recommendedName>
        <fullName evidence="3">Probable chemoreceptor glutamine deamidase CheD</fullName>
        <ecNumber evidence="3">3.5.1.44</ecNumber>
    </recommendedName>
</protein>
<proteinExistence type="inferred from homology"/>
<keyword evidence="2 3" id="KW-0378">Hydrolase</keyword>
<dbReference type="GO" id="GO:0050568">
    <property type="term" value="F:protein-glutamine glutaminase activity"/>
    <property type="evidence" value="ECO:0007669"/>
    <property type="project" value="UniProtKB-UniRule"/>
</dbReference>
<sequence length="166" mass="17876">MNNGGGVKEHKIGIAEHKVCTPPDKLLTLGLGSCVGVVLLDRINGIGGMIHVMLPDSTQFTKVPNPYKFADMGIPLLLNELLKKGTSKHNLYAKMAGGAQMFKTSAKTSLLQIGDRNIKKCTEVLKELGIRITGEDTGGSVGRTMILDCLEKKIYVRTVGKSPVEI</sequence>
<dbReference type="HAMAP" id="MF_01440">
    <property type="entry name" value="CheD"/>
    <property type="match status" value="1"/>
</dbReference>
<dbReference type="STRING" id="656914.SAMN00017405_0906"/>
<dbReference type="GO" id="GO:0006935">
    <property type="term" value="P:chemotaxis"/>
    <property type="evidence" value="ECO:0007669"/>
    <property type="project" value="UniProtKB-UniRule"/>
</dbReference>
<dbReference type="CDD" id="cd16352">
    <property type="entry name" value="CheD"/>
    <property type="match status" value="1"/>
</dbReference>
<evidence type="ECO:0000313" key="5">
    <source>
        <dbReference type="Proteomes" id="UP000192731"/>
    </source>
</evidence>
<dbReference type="Pfam" id="PF03975">
    <property type="entry name" value="CheD"/>
    <property type="match status" value="1"/>
</dbReference>
<evidence type="ECO:0000256" key="1">
    <source>
        <dbReference type="ARBA" id="ARBA00022500"/>
    </source>
</evidence>
<dbReference type="Gene3D" id="3.30.1330.200">
    <property type="match status" value="1"/>
</dbReference>
<dbReference type="InterPro" id="IPR005659">
    <property type="entry name" value="Chemorcpt_Glu_NH3ase_CheD"/>
</dbReference>
<comment type="catalytic activity">
    <reaction evidence="3">
        <text>L-glutaminyl-[protein] + H2O = L-glutamyl-[protein] + NH4(+)</text>
        <dbReference type="Rhea" id="RHEA:16441"/>
        <dbReference type="Rhea" id="RHEA-COMP:10207"/>
        <dbReference type="Rhea" id="RHEA-COMP:10208"/>
        <dbReference type="ChEBI" id="CHEBI:15377"/>
        <dbReference type="ChEBI" id="CHEBI:28938"/>
        <dbReference type="ChEBI" id="CHEBI:29973"/>
        <dbReference type="ChEBI" id="CHEBI:30011"/>
        <dbReference type="EC" id="3.5.1.44"/>
    </reaction>
</comment>
<dbReference type="RefSeq" id="WP_084052157.1">
    <property type="nucleotide sequence ID" value="NZ_FWWT01000008.1"/>
</dbReference>
<dbReference type="EC" id="3.5.1.44" evidence="3"/>
<dbReference type="PANTHER" id="PTHR35147">
    <property type="entry name" value="CHEMORECEPTOR GLUTAMINE DEAMIDASE CHED-RELATED"/>
    <property type="match status" value="1"/>
</dbReference>
<comment type="function">
    <text evidence="3">Probably deamidates glutamine residues to glutamate on methyl-accepting chemotaxis receptors (MCPs), playing an important role in chemotaxis.</text>
</comment>
<organism evidence="4 5">
    <name type="scientific">Desulfonispora thiosulfatigenes DSM 11270</name>
    <dbReference type="NCBI Taxonomy" id="656914"/>
    <lineage>
        <taxon>Bacteria</taxon>
        <taxon>Bacillati</taxon>
        <taxon>Bacillota</taxon>
        <taxon>Clostridia</taxon>
        <taxon>Eubacteriales</taxon>
        <taxon>Peptococcaceae</taxon>
        <taxon>Desulfonispora</taxon>
    </lineage>
</organism>
<evidence type="ECO:0000256" key="3">
    <source>
        <dbReference type="HAMAP-Rule" id="MF_01440"/>
    </source>
</evidence>
<accession>A0A1W1UM97</accession>
<comment type="similarity">
    <text evidence="3">Belongs to the CheD family.</text>
</comment>
<evidence type="ECO:0000313" key="4">
    <source>
        <dbReference type="EMBL" id="SMB82265.1"/>
    </source>
</evidence>
<name>A0A1W1UM97_DESTI</name>
<gene>
    <name evidence="3" type="primary">cheD</name>
    <name evidence="4" type="ORF">SAMN00017405_0906</name>
</gene>